<dbReference type="NCBIfam" id="TIGR03172">
    <property type="entry name" value="selenium cofactor biosynthesis protein YqeC"/>
    <property type="match status" value="1"/>
</dbReference>
<protein>
    <submittedName>
        <fullName evidence="1">Putative selenium-dependent hydroxylase accessory protein YqeC</fullName>
    </submittedName>
</protein>
<organism evidence="1 2">
    <name type="scientific">Blautia faecicola</name>
    <dbReference type="NCBI Taxonomy" id="2509240"/>
    <lineage>
        <taxon>Bacteria</taxon>
        <taxon>Bacillati</taxon>
        <taxon>Bacillota</taxon>
        <taxon>Clostridia</taxon>
        <taxon>Lachnospirales</taxon>
        <taxon>Lachnospiraceae</taxon>
        <taxon>Blautia</taxon>
    </lineage>
</organism>
<accession>A0A4V1NRS0</accession>
<keyword evidence="2" id="KW-1185">Reference proteome</keyword>
<dbReference type="Pfam" id="PF19842">
    <property type="entry name" value="YqeC"/>
    <property type="match status" value="1"/>
</dbReference>
<dbReference type="AlphaFoldDB" id="A0A4V1NRS0"/>
<dbReference type="OrthoDB" id="368187at2"/>
<proteinExistence type="predicted"/>
<gene>
    <name evidence="1" type="primary">yqeC</name>
    <name evidence="1" type="ORF">ETP43_05530</name>
</gene>
<name>A0A4V1NRS0_9FIRM</name>
<sequence>MEKELIQKFYKYNLEKKQSEKVESHLLFSTLTKDRHCFSFVGAGGKSSLIEIMAAWGTKQGKKVLVTTTTHIFQPEPEKLARTPEDLERIWGAGDWAVIGEVEVKQPQKLKMPDPDWMRQAMALADLVLIEADGSKRLPCKVPATHEPVILPETEVVIAVLGLSALEQPLKECCFRLEEAEKLLEADEDHLLSCEDMAKILASEEGLRKDVGGRKYVAVLNQCDDDTRREGGERIGEMLRGWGVENVVLTKLRNCRAGGATVKF</sequence>
<reference evidence="1 2" key="1">
    <citation type="submission" date="2019-01" db="EMBL/GenBank/DDBJ databases">
        <title>Blautia sp. nov. KGMB01111 isolated human feces.</title>
        <authorList>
            <person name="Park J.-E."/>
            <person name="Kim J.-S."/>
            <person name="Park S.-H."/>
        </authorList>
    </citation>
    <scope>NUCLEOTIDE SEQUENCE [LARGE SCALE GENOMIC DNA]</scope>
    <source>
        <strain evidence="1 2">KGMB01111</strain>
    </source>
</reference>
<evidence type="ECO:0000313" key="2">
    <source>
        <dbReference type="Proteomes" id="UP000290106"/>
    </source>
</evidence>
<comment type="caution">
    <text evidence="1">The sequence shown here is derived from an EMBL/GenBank/DDBJ whole genome shotgun (WGS) entry which is preliminary data.</text>
</comment>
<dbReference type="EMBL" id="SDKC01000001">
    <property type="protein sequence ID" value="RXS74725.1"/>
    <property type="molecule type" value="Genomic_DNA"/>
</dbReference>
<dbReference type="RefSeq" id="WP_129257324.1">
    <property type="nucleotide sequence ID" value="NZ_SDKC01000001.1"/>
</dbReference>
<dbReference type="Proteomes" id="UP000290106">
    <property type="component" value="Unassembled WGS sequence"/>
</dbReference>
<evidence type="ECO:0000313" key="1">
    <source>
        <dbReference type="EMBL" id="RXS74725.1"/>
    </source>
</evidence>
<dbReference type="InterPro" id="IPR017587">
    <property type="entry name" value="YqeC"/>
</dbReference>